<dbReference type="PROSITE" id="PS50931">
    <property type="entry name" value="HTH_LYSR"/>
    <property type="match status" value="1"/>
</dbReference>
<dbReference type="AlphaFoldDB" id="A0A1Y5TBY6"/>
<gene>
    <name evidence="6" type="primary">cynR_3</name>
    <name evidence="6" type="ORF">ROA7023_02582</name>
</gene>
<proteinExistence type="inferred from homology"/>
<dbReference type="Gene3D" id="1.10.10.10">
    <property type="entry name" value="Winged helix-like DNA-binding domain superfamily/Winged helix DNA-binding domain"/>
    <property type="match status" value="1"/>
</dbReference>
<evidence type="ECO:0000256" key="3">
    <source>
        <dbReference type="ARBA" id="ARBA00023125"/>
    </source>
</evidence>
<dbReference type="InterPro" id="IPR000847">
    <property type="entry name" value="LysR_HTH_N"/>
</dbReference>
<accession>A0A1Y5TBY6</accession>
<dbReference type="PANTHER" id="PTHR30419:SF30">
    <property type="entry name" value="LYSR FAMILY TRANSCRIPTIONAL REGULATOR"/>
    <property type="match status" value="1"/>
</dbReference>
<dbReference type="OrthoDB" id="9815174at2"/>
<dbReference type="GO" id="GO:0003700">
    <property type="term" value="F:DNA-binding transcription factor activity"/>
    <property type="evidence" value="ECO:0007669"/>
    <property type="project" value="InterPro"/>
</dbReference>
<protein>
    <submittedName>
        <fullName evidence="6">HTH-type transcriptional regulator CynR</fullName>
    </submittedName>
</protein>
<dbReference type="EMBL" id="FWFZ01000012">
    <property type="protein sequence ID" value="SLN56927.1"/>
    <property type="molecule type" value="Genomic_DNA"/>
</dbReference>
<dbReference type="InterPro" id="IPR050950">
    <property type="entry name" value="HTH-type_LysR_regulators"/>
</dbReference>
<dbReference type="RefSeq" id="WP_159458502.1">
    <property type="nucleotide sequence ID" value="NZ_FWFZ01000012.1"/>
</dbReference>
<dbReference type="Proteomes" id="UP000193900">
    <property type="component" value="Unassembled WGS sequence"/>
</dbReference>
<dbReference type="SUPFAM" id="SSF46785">
    <property type="entry name" value="Winged helix' DNA-binding domain"/>
    <property type="match status" value="1"/>
</dbReference>
<dbReference type="PANTHER" id="PTHR30419">
    <property type="entry name" value="HTH-TYPE TRANSCRIPTIONAL REGULATOR YBHD"/>
    <property type="match status" value="1"/>
</dbReference>
<feature type="domain" description="HTH lysR-type" evidence="5">
    <location>
        <begin position="5"/>
        <end position="62"/>
    </location>
</feature>
<dbReference type="InterPro" id="IPR036390">
    <property type="entry name" value="WH_DNA-bd_sf"/>
</dbReference>
<evidence type="ECO:0000256" key="2">
    <source>
        <dbReference type="ARBA" id="ARBA00023015"/>
    </source>
</evidence>
<evidence type="ECO:0000313" key="7">
    <source>
        <dbReference type="Proteomes" id="UP000193900"/>
    </source>
</evidence>
<name>A0A1Y5TBY6_9RHOB</name>
<keyword evidence="4" id="KW-0804">Transcription</keyword>
<evidence type="ECO:0000259" key="5">
    <source>
        <dbReference type="PROSITE" id="PS50931"/>
    </source>
</evidence>
<organism evidence="6 7">
    <name type="scientific">Roseisalinus antarcticus</name>
    <dbReference type="NCBI Taxonomy" id="254357"/>
    <lineage>
        <taxon>Bacteria</taxon>
        <taxon>Pseudomonadati</taxon>
        <taxon>Pseudomonadota</taxon>
        <taxon>Alphaproteobacteria</taxon>
        <taxon>Rhodobacterales</taxon>
        <taxon>Roseobacteraceae</taxon>
        <taxon>Roseisalinus</taxon>
    </lineage>
</organism>
<dbReference type="Gene3D" id="3.40.190.290">
    <property type="match status" value="1"/>
</dbReference>
<reference evidence="6 7" key="1">
    <citation type="submission" date="2017-03" db="EMBL/GenBank/DDBJ databases">
        <authorList>
            <person name="Afonso C.L."/>
            <person name="Miller P.J."/>
            <person name="Scott M.A."/>
            <person name="Spackman E."/>
            <person name="Goraichik I."/>
            <person name="Dimitrov K.M."/>
            <person name="Suarez D.L."/>
            <person name="Swayne D.E."/>
        </authorList>
    </citation>
    <scope>NUCLEOTIDE SEQUENCE [LARGE SCALE GENOMIC DNA]</scope>
    <source>
        <strain evidence="6 7">CECT 7023</strain>
    </source>
</reference>
<dbReference type="InterPro" id="IPR005119">
    <property type="entry name" value="LysR_subst-bd"/>
</dbReference>
<dbReference type="SUPFAM" id="SSF53850">
    <property type="entry name" value="Periplasmic binding protein-like II"/>
    <property type="match status" value="1"/>
</dbReference>
<keyword evidence="7" id="KW-1185">Reference proteome</keyword>
<dbReference type="InterPro" id="IPR036388">
    <property type="entry name" value="WH-like_DNA-bd_sf"/>
</dbReference>
<dbReference type="Pfam" id="PF03466">
    <property type="entry name" value="LysR_substrate"/>
    <property type="match status" value="1"/>
</dbReference>
<comment type="similarity">
    <text evidence="1">Belongs to the LysR transcriptional regulatory family.</text>
</comment>
<dbReference type="PRINTS" id="PR00039">
    <property type="entry name" value="HTHLYSR"/>
</dbReference>
<dbReference type="Pfam" id="PF00126">
    <property type="entry name" value="HTH_1"/>
    <property type="match status" value="1"/>
</dbReference>
<keyword evidence="2" id="KW-0805">Transcription regulation</keyword>
<keyword evidence="3" id="KW-0238">DNA-binding</keyword>
<evidence type="ECO:0000256" key="4">
    <source>
        <dbReference type="ARBA" id="ARBA00023163"/>
    </source>
</evidence>
<sequence>MGAQISIRHFRCFIAVAETRSFTLAANRLFQTQSSLTATIKQLEELAGIRLFDRSTRRVELTQDAIWFKKVAEDVIRDFDNAISDLRASSEGRKGHVRIAAASSMIVHVLGPTLVAFRKRHPGISFSVFDEGADRIERHLIEGKYDFGLSSRLNNFPDLNYRPILADKFGAVFPKDHPLAAHEGKVSGRDLEPYEYIGLTTSTGIGAGISSHTELEFATGKGESNDYASSTTSLFAILKLGGKYSLLPALAASSEPVNEFEFREMYDPEIEREICLITQKKRTQSPTTQRLLEAIIDTLSNDSITARGVRRL</sequence>
<dbReference type="GO" id="GO:0003677">
    <property type="term" value="F:DNA binding"/>
    <property type="evidence" value="ECO:0007669"/>
    <property type="project" value="UniProtKB-KW"/>
</dbReference>
<evidence type="ECO:0000256" key="1">
    <source>
        <dbReference type="ARBA" id="ARBA00009437"/>
    </source>
</evidence>
<evidence type="ECO:0000313" key="6">
    <source>
        <dbReference type="EMBL" id="SLN56927.1"/>
    </source>
</evidence>
<dbReference type="GO" id="GO:0005829">
    <property type="term" value="C:cytosol"/>
    <property type="evidence" value="ECO:0007669"/>
    <property type="project" value="TreeGrafter"/>
</dbReference>